<sequence length="124" mass="13880">LGSILLSIAIAASSNGLNSEMEKANEMGLEIVRRVYQHFKNTDQKALQEVAEMFQSLASDGDVITKPTLDERRALFSKLQALSEEEGRMFMSVLESIIKNTAKEYGFKEEDARSVINNFTEMSP</sequence>
<gene>
    <name evidence="1" type="ORF">PMAYCL1PPCAC_09452</name>
</gene>
<name>A0AAN5CDA2_9BILA</name>
<keyword evidence="2" id="KW-1185">Reference proteome</keyword>
<protein>
    <submittedName>
        <fullName evidence="1">Uncharacterized protein</fullName>
    </submittedName>
</protein>
<feature type="non-terminal residue" evidence="1">
    <location>
        <position position="1"/>
    </location>
</feature>
<reference evidence="2" key="1">
    <citation type="submission" date="2022-10" db="EMBL/GenBank/DDBJ databases">
        <title>Genome assembly of Pristionchus species.</title>
        <authorList>
            <person name="Yoshida K."/>
            <person name="Sommer R.J."/>
        </authorList>
    </citation>
    <scope>NUCLEOTIDE SEQUENCE [LARGE SCALE GENOMIC DNA]</scope>
    <source>
        <strain evidence="2">RS5460</strain>
    </source>
</reference>
<evidence type="ECO:0000313" key="1">
    <source>
        <dbReference type="EMBL" id="GMR39257.1"/>
    </source>
</evidence>
<accession>A0AAN5CDA2</accession>
<proteinExistence type="predicted"/>
<evidence type="ECO:0000313" key="2">
    <source>
        <dbReference type="Proteomes" id="UP001328107"/>
    </source>
</evidence>
<dbReference type="Proteomes" id="UP001328107">
    <property type="component" value="Unassembled WGS sequence"/>
</dbReference>
<dbReference type="EMBL" id="BTRK01000002">
    <property type="protein sequence ID" value="GMR39257.1"/>
    <property type="molecule type" value="Genomic_DNA"/>
</dbReference>
<dbReference type="AlphaFoldDB" id="A0AAN5CDA2"/>
<comment type="caution">
    <text evidence="1">The sequence shown here is derived from an EMBL/GenBank/DDBJ whole genome shotgun (WGS) entry which is preliminary data.</text>
</comment>
<organism evidence="1 2">
    <name type="scientific">Pristionchus mayeri</name>
    <dbReference type="NCBI Taxonomy" id="1317129"/>
    <lineage>
        <taxon>Eukaryota</taxon>
        <taxon>Metazoa</taxon>
        <taxon>Ecdysozoa</taxon>
        <taxon>Nematoda</taxon>
        <taxon>Chromadorea</taxon>
        <taxon>Rhabditida</taxon>
        <taxon>Rhabditina</taxon>
        <taxon>Diplogasteromorpha</taxon>
        <taxon>Diplogasteroidea</taxon>
        <taxon>Neodiplogasteridae</taxon>
        <taxon>Pristionchus</taxon>
    </lineage>
</organism>